<dbReference type="InterPro" id="IPR001253">
    <property type="entry name" value="TIF_eIF-1A"/>
</dbReference>
<name>A0A072V1F7_MEDTR</name>
<comment type="similarity">
    <text evidence="1">Belongs to the EIF1AD family.</text>
</comment>
<organism evidence="6 8">
    <name type="scientific">Medicago truncatula</name>
    <name type="common">Barrel medic</name>
    <name type="synonym">Medicago tribuloides</name>
    <dbReference type="NCBI Taxonomy" id="3880"/>
    <lineage>
        <taxon>Eukaryota</taxon>
        <taxon>Viridiplantae</taxon>
        <taxon>Streptophyta</taxon>
        <taxon>Embryophyta</taxon>
        <taxon>Tracheophyta</taxon>
        <taxon>Spermatophyta</taxon>
        <taxon>Magnoliopsida</taxon>
        <taxon>eudicotyledons</taxon>
        <taxon>Gunneridae</taxon>
        <taxon>Pentapetalae</taxon>
        <taxon>rosids</taxon>
        <taxon>fabids</taxon>
        <taxon>Fabales</taxon>
        <taxon>Fabaceae</taxon>
        <taxon>Papilionoideae</taxon>
        <taxon>50 kb inversion clade</taxon>
        <taxon>NPAAA clade</taxon>
        <taxon>Hologalegina</taxon>
        <taxon>IRL clade</taxon>
        <taxon>Trifolieae</taxon>
        <taxon>Medicago</taxon>
    </lineage>
</organism>
<dbReference type="SMART" id="SM00652">
    <property type="entry name" value="eIF1a"/>
    <property type="match status" value="1"/>
</dbReference>
<gene>
    <name evidence="6" type="ordered locus">MTR_3g093790</name>
</gene>
<accession>A0A072V1F7</accession>
<feature type="transmembrane region" description="Helical" evidence="4">
    <location>
        <begin position="191"/>
        <end position="210"/>
    </location>
</feature>
<dbReference type="SUPFAM" id="SSF50249">
    <property type="entry name" value="Nucleic acid-binding proteins"/>
    <property type="match status" value="1"/>
</dbReference>
<dbReference type="EMBL" id="CM001219">
    <property type="protein sequence ID" value="KEH35526.1"/>
    <property type="molecule type" value="Genomic_DNA"/>
</dbReference>
<feature type="compositionally biased region" description="Acidic residues" evidence="3">
    <location>
        <begin position="1"/>
        <end position="21"/>
    </location>
</feature>
<evidence type="ECO:0000256" key="1">
    <source>
        <dbReference type="ARBA" id="ARBA00007340"/>
    </source>
</evidence>
<feature type="compositionally biased region" description="Acidic residues" evidence="3">
    <location>
        <begin position="331"/>
        <end position="345"/>
    </location>
</feature>
<dbReference type="PANTHER" id="PTHR21641">
    <property type="entry name" value="TRANSLATION INITIATION FACTOR-RELATED"/>
    <property type="match status" value="1"/>
</dbReference>
<feature type="domain" description="S1-like" evidence="5">
    <location>
        <begin position="231"/>
        <end position="281"/>
    </location>
</feature>
<dbReference type="GO" id="GO:0005634">
    <property type="term" value="C:nucleus"/>
    <property type="evidence" value="ECO:0000318"/>
    <property type="project" value="GO_Central"/>
</dbReference>
<protein>
    <submittedName>
        <fullName evidence="6">Nucleic acid-binding, OB-fold-like protein</fullName>
    </submittedName>
</protein>
<dbReference type="Gene3D" id="2.40.50.140">
    <property type="entry name" value="Nucleic acid-binding proteins"/>
    <property type="match status" value="1"/>
</dbReference>
<dbReference type="Proteomes" id="UP000002051">
    <property type="component" value="Chromosome 3"/>
</dbReference>
<sequence length="426" mass="47737">MVGGEGSDDDDDDGDGGDDDVNSISNIPLNFNGVSIGLSCVGSSDFGKNQNLLSFKWVVISGLKEKGVGRDEDEEKKPRTGQPNIRDPAQIEITLTHVCDISLTQSLSLTLHTHGRSHSFLLHADSDSDSDSAIPPIPIPRFLRFRDSHTVVSSNQASSRDSDSAIPIIKLRRFRFWQLKSHRLSNSAQHLYFFFFFFIVLEGFVIVITMGGGRKNLKRATEEKHVTLQHGQCIMRVVSLRGSNLIEIMDARGDKSLAIFPAKFQKSMWIKRGNFVVVDESGKKEALESGSKVGCIVVQVLVYEQVRALQKSPEWPEIFKQDLKVIATEQQETETDIRDDDELPAMEDNTNKIQPFEPPEIFKHDSNERATVQQENETDTSDDDDGLPPLEANTNRIQPFELYEDLESNSDNDDYFVGSHSSTNTM</sequence>
<dbReference type="GO" id="GO:0003723">
    <property type="term" value="F:RNA binding"/>
    <property type="evidence" value="ECO:0007669"/>
    <property type="project" value="UniProtKB-KW"/>
</dbReference>
<dbReference type="GO" id="GO:0003743">
    <property type="term" value="F:translation initiation factor activity"/>
    <property type="evidence" value="ECO:0007669"/>
    <property type="project" value="InterPro"/>
</dbReference>
<reference evidence="6 8" key="2">
    <citation type="journal article" date="2014" name="BMC Genomics">
        <title>An improved genome release (version Mt4.0) for the model legume Medicago truncatula.</title>
        <authorList>
            <person name="Tang H."/>
            <person name="Krishnakumar V."/>
            <person name="Bidwell S."/>
            <person name="Rosen B."/>
            <person name="Chan A."/>
            <person name="Zhou S."/>
            <person name="Gentzbittel L."/>
            <person name="Childs K.L."/>
            <person name="Yandell M."/>
            <person name="Gundlach H."/>
            <person name="Mayer K.F."/>
            <person name="Schwartz D.C."/>
            <person name="Town C.D."/>
        </authorList>
    </citation>
    <scope>GENOME REANNOTATION</scope>
    <source>
        <strain evidence="6">A17</strain>
        <strain evidence="7 8">cv. Jemalong A17</strain>
    </source>
</reference>
<evidence type="ECO:0000313" key="8">
    <source>
        <dbReference type="Proteomes" id="UP000002051"/>
    </source>
</evidence>
<dbReference type="InterPro" id="IPR012340">
    <property type="entry name" value="NA-bd_OB-fold"/>
</dbReference>
<proteinExistence type="inferred from homology"/>
<feature type="region of interest" description="Disordered" evidence="3">
    <location>
        <begin position="1"/>
        <end position="24"/>
    </location>
</feature>
<dbReference type="STRING" id="3880.A0A072V1F7"/>
<keyword evidence="4" id="KW-0472">Membrane</keyword>
<evidence type="ECO:0000259" key="5">
    <source>
        <dbReference type="Pfam" id="PF01176"/>
    </source>
</evidence>
<keyword evidence="8" id="KW-1185">Reference proteome</keyword>
<reference evidence="7" key="3">
    <citation type="submission" date="2015-04" db="UniProtKB">
        <authorList>
            <consortium name="EnsemblPlants"/>
        </authorList>
    </citation>
    <scope>IDENTIFICATION</scope>
    <source>
        <strain evidence="7">cv. Jemalong A17</strain>
    </source>
</reference>
<reference evidence="6 8" key="1">
    <citation type="journal article" date="2011" name="Nature">
        <title>The Medicago genome provides insight into the evolution of rhizobial symbioses.</title>
        <authorList>
            <person name="Young N.D."/>
            <person name="Debelle F."/>
            <person name="Oldroyd G.E."/>
            <person name="Geurts R."/>
            <person name="Cannon S.B."/>
            <person name="Udvardi M.K."/>
            <person name="Benedito V.A."/>
            <person name="Mayer K.F."/>
            <person name="Gouzy J."/>
            <person name="Schoof H."/>
            <person name="Van de Peer Y."/>
            <person name="Proost S."/>
            <person name="Cook D.R."/>
            <person name="Meyers B.C."/>
            <person name="Spannagl M."/>
            <person name="Cheung F."/>
            <person name="De Mita S."/>
            <person name="Krishnakumar V."/>
            <person name="Gundlach H."/>
            <person name="Zhou S."/>
            <person name="Mudge J."/>
            <person name="Bharti A.K."/>
            <person name="Murray J.D."/>
            <person name="Naoumkina M.A."/>
            <person name="Rosen B."/>
            <person name="Silverstein K.A."/>
            <person name="Tang H."/>
            <person name="Rombauts S."/>
            <person name="Zhao P.X."/>
            <person name="Zhou P."/>
            <person name="Barbe V."/>
            <person name="Bardou P."/>
            <person name="Bechner M."/>
            <person name="Bellec A."/>
            <person name="Berger A."/>
            <person name="Berges H."/>
            <person name="Bidwell S."/>
            <person name="Bisseling T."/>
            <person name="Choisne N."/>
            <person name="Couloux A."/>
            <person name="Denny R."/>
            <person name="Deshpande S."/>
            <person name="Dai X."/>
            <person name="Doyle J.J."/>
            <person name="Dudez A.M."/>
            <person name="Farmer A.D."/>
            <person name="Fouteau S."/>
            <person name="Franken C."/>
            <person name="Gibelin C."/>
            <person name="Gish J."/>
            <person name="Goldstein S."/>
            <person name="Gonzalez A.J."/>
            <person name="Green P.J."/>
            <person name="Hallab A."/>
            <person name="Hartog M."/>
            <person name="Hua A."/>
            <person name="Humphray S.J."/>
            <person name="Jeong D.H."/>
            <person name="Jing Y."/>
            <person name="Jocker A."/>
            <person name="Kenton S.M."/>
            <person name="Kim D.J."/>
            <person name="Klee K."/>
            <person name="Lai H."/>
            <person name="Lang C."/>
            <person name="Lin S."/>
            <person name="Macmil S.L."/>
            <person name="Magdelenat G."/>
            <person name="Matthews L."/>
            <person name="McCorrison J."/>
            <person name="Monaghan E.L."/>
            <person name="Mun J.H."/>
            <person name="Najar F.Z."/>
            <person name="Nicholson C."/>
            <person name="Noirot C."/>
            <person name="O'Bleness M."/>
            <person name="Paule C.R."/>
            <person name="Poulain J."/>
            <person name="Prion F."/>
            <person name="Qin B."/>
            <person name="Qu C."/>
            <person name="Retzel E.F."/>
            <person name="Riddle C."/>
            <person name="Sallet E."/>
            <person name="Samain S."/>
            <person name="Samson N."/>
            <person name="Sanders I."/>
            <person name="Saurat O."/>
            <person name="Scarpelli C."/>
            <person name="Schiex T."/>
            <person name="Segurens B."/>
            <person name="Severin A.J."/>
            <person name="Sherrier D.J."/>
            <person name="Shi R."/>
            <person name="Sims S."/>
            <person name="Singer S.R."/>
            <person name="Sinharoy S."/>
            <person name="Sterck L."/>
            <person name="Viollet A."/>
            <person name="Wang B.B."/>
            <person name="Wang K."/>
            <person name="Wang M."/>
            <person name="Wang X."/>
            <person name="Warfsmann J."/>
            <person name="Weissenbach J."/>
            <person name="White D.D."/>
            <person name="White J.D."/>
            <person name="Wiley G.B."/>
            <person name="Wincker P."/>
            <person name="Xing Y."/>
            <person name="Yang L."/>
            <person name="Yao Z."/>
            <person name="Ying F."/>
            <person name="Zhai J."/>
            <person name="Zhou L."/>
            <person name="Zuber A."/>
            <person name="Denarie J."/>
            <person name="Dixon R.A."/>
            <person name="May G.D."/>
            <person name="Schwartz D.C."/>
            <person name="Rogers J."/>
            <person name="Quetier F."/>
            <person name="Town C.D."/>
            <person name="Roe B.A."/>
        </authorList>
    </citation>
    <scope>NUCLEOTIDE SEQUENCE [LARGE SCALE GENOMIC DNA]</scope>
    <source>
        <strain evidence="6">A17</strain>
        <strain evidence="7 8">cv. Jemalong A17</strain>
    </source>
</reference>
<feature type="compositionally biased region" description="Acidic residues" evidence="3">
    <location>
        <begin position="402"/>
        <end position="414"/>
    </location>
</feature>
<feature type="region of interest" description="Disordered" evidence="3">
    <location>
        <begin position="330"/>
        <end position="426"/>
    </location>
</feature>
<feature type="compositionally biased region" description="Acidic residues" evidence="3">
    <location>
        <begin position="376"/>
        <end position="386"/>
    </location>
</feature>
<dbReference type="Pfam" id="PF01176">
    <property type="entry name" value="eIF-1a"/>
    <property type="match status" value="1"/>
</dbReference>
<evidence type="ECO:0000256" key="2">
    <source>
        <dbReference type="ARBA" id="ARBA00022884"/>
    </source>
</evidence>
<dbReference type="HOGENOM" id="CLU_644618_0_0_1"/>
<keyword evidence="4" id="KW-0812">Transmembrane</keyword>
<evidence type="ECO:0000256" key="4">
    <source>
        <dbReference type="SAM" id="Phobius"/>
    </source>
</evidence>
<dbReference type="AlphaFoldDB" id="A0A072V1F7"/>
<keyword evidence="4" id="KW-1133">Transmembrane helix</keyword>
<dbReference type="PANTHER" id="PTHR21641:SF0">
    <property type="entry name" value="RNA-BINDING PROTEIN EIF1AD-RELATED"/>
    <property type="match status" value="1"/>
</dbReference>
<evidence type="ECO:0000313" key="6">
    <source>
        <dbReference type="EMBL" id="KEH35526.1"/>
    </source>
</evidence>
<evidence type="ECO:0000313" key="7">
    <source>
        <dbReference type="EnsemblPlants" id="KEH35526"/>
    </source>
</evidence>
<dbReference type="InterPro" id="IPR039294">
    <property type="entry name" value="EIF1AD"/>
</dbReference>
<keyword evidence="2" id="KW-0694">RNA-binding</keyword>
<dbReference type="InterPro" id="IPR006196">
    <property type="entry name" value="RNA-binding_domain_S1_IF1"/>
</dbReference>
<dbReference type="EnsemblPlants" id="KEH35526">
    <property type="protein sequence ID" value="KEH35526"/>
    <property type="gene ID" value="MTR_3g093790"/>
</dbReference>
<evidence type="ECO:0000256" key="3">
    <source>
        <dbReference type="SAM" id="MobiDB-lite"/>
    </source>
</evidence>